<name>Q1MQ49_LAWIP</name>
<evidence type="ECO:0000313" key="3">
    <source>
        <dbReference type="EMBL" id="CAJ54878.1"/>
    </source>
</evidence>
<dbReference type="PANTHER" id="PTHR12526:SF630">
    <property type="entry name" value="GLYCOSYLTRANSFERASE"/>
    <property type="match status" value="1"/>
</dbReference>
<protein>
    <submittedName>
        <fullName evidence="3">Glycosyltransferase</fullName>
    </submittedName>
</protein>
<evidence type="ECO:0000313" key="4">
    <source>
        <dbReference type="Proteomes" id="UP000002430"/>
    </source>
</evidence>
<dbReference type="Pfam" id="PF00534">
    <property type="entry name" value="Glycos_transf_1"/>
    <property type="match status" value="1"/>
</dbReference>
<dbReference type="AlphaFoldDB" id="Q1MQ49"/>
<dbReference type="SUPFAM" id="SSF53756">
    <property type="entry name" value="UDP-Glycosyltransferase/glycogen phosphorylase"/>
    <property type="match status" value="1"/>
</dbReference>
<organism evidence="3 4">
    <name type="scientific">Lawsonia intracellularis (strain PHE/MN1-00)</name>
    <dbReference type="NCBI Taxonomy" id="363253"/>
    <lineage>
        <taxon>Bacteria</taxon>
        <taxon>Pseudomonadati</taxon>
        <taxon>Thermodesulfobacteriota</taxon>
        <taxon>Desulfovibrionia</taxon>
        <taxon>Desulfovibrionales</taxon>
        <taxon>Desulfovibrionaceae</taxon>
        <taxon>Lawsonia</taxon>
    </lineage>
</organism>
<accession>Q1MQ49</accession>
<gene>
    <name evidence="3" type="ordered locus">LI0824</name>
</gene>
<proteinExistence type="predicted"/>
<feature type="domain" description="Glycosyl transferase family 1" evidence="1">
    <location>
        <begin position="169"/>
        <end position="323"/>
    </location>
</feature>
<dbReference type="STRING" id="363253.LI0824"/>
<dbReference type="Gene3D" id="3.40.50.2000">
    <property type="entry name" value="Glycogen Phosphorylase B"/>
    <property type="match status" value="2"/>
</dbReference>
<feature type="domain" description="Glycosyltransferase subfamily 4-like N-terminal" evidence="2">
    <location>
        <begin position="12"/>
        <end position="160"/>
    </location>
</feature>
<dbReference type="RefSeq" id="WP_011526907.1">
    <property type="nucleotide sequence ID" value="NC_008011.1"/>
</dbReference>
<dbReference type="CDD" id="cd03811">
    <property type="entry name" value="GT4_GT28_WabH-like"/>
    <property type="match status" value="1"/>
</dbReference>
<dbReference type="GO" id="GO:0016757">
    <property type="term" value="F:glycosyltransferase activity"/>
    <property type="evidence" value="ECO:0007669"/>
    <property type="project" value="InterPro"/>
</dbReference>
<dbReference type="PANTHER" id="PTHR12526">
    <property type="entry name" value="GLYCOSYLTRANSFERASE"/>
    <property type="match status" value="1"/>
</dbReference>
<dbReference type="CAZy" id="GT4">
    <property type="family name" value="Glycosyltransferase Family 4"/>
</dbReference>
<dbReference type="eggNOG" id="COG0438">
    <property type="taxonomic scope" value="Bacteria"/>
</dbReference>
<dbReference type="InterPro" id="IPR001296">
    <property type="entry name" value="Glyco_trans_1"/>
</dbReference>
<evidence type="ECO:0000259" key="2">
    <source>
        <dbReference type="Pfam" id="PF13439"/>
    </source>
</evidence>
<sequence>MRIAFINATKRWGGVKTWMLEFAKIFSKKGHHVYIYGRQEAFITSAQKEVGHGQLVSFGLDLNPKSILYFWREFRLHQIDIVIVNIEKDLSTAGIAAKLSGIPVIQRIGLPHDIPYRLKTRLIHTFINPSFLCPCEYIASGFKKSLSYIPPQQVKVIMNGRKATSEFLKVHSPLKFICTQQLEPNKCHSVLLEAFARVKGSFEFHIWGTGSEEKTLKQMASELGLTGQVFFHGFSDNIINKLEKGDIFLLASVSEGLPNTLIEAMSVGLLPIVRLVGGVDEVLTPELRDWVLPYEASSEDFQKVISMALSLSVDELTGLRESAREACRRFFDIDIQATKLEEWFYEVVNREV</sequence>
<dbReference type="Pfam" id="PF13439">
    <property type="entry name" value="Glyco_transf_4"/>
    <property type="match status" value="1"/>
</dbReference>
<dbReference type="Proteomes" id="UP000002430">
    <property type="component" value="Chromosome"/>
</dbReference>
<reference evidence="3 4" key="1">
    <citation type="submission" date="2005-11" db="EMBL/GenBank/DDBJ databases">
        <title>The complete genome sequence of Lawsonia intracellularis: the causative agent of proliferative enteropathy.</title>
        <authorList>
            <person name="Kaur K."/>
            <person name="Zhang Q."/>
            <person name="Beckler D."/>
            <person name="Munir S."/>
            <person name="Li L."/>
            <person name="Kinsley K."/>
            <person name="Herron L."/>
            <person name="Peterson A."/>
            <person name="May B."/>
            <person name="Singh S."/>
            <person name="Gebhart C."/>
            <person name="Kapur V."/>
        </authorList>
    </citation>
    <scope>NUCLEOTIDE SEQUENCE [LARGE SCALE GENOMIC DNA]</scope>
    <source>
        <strain evidence="3 4">PHE/MN1-00</strain>
    </source>
</reference>
<dbReference type="KEGG" id="lip:LI0824"/>
<evidence type="ECO:0000259" key="1">
    <source>
        <dbReference type="Pfam" id="PF00534"/>
    </source>
</evidence>
<dbReference type="InterPro" id="IPR028098">
    <property type="entry name" value="Glyco_trans_4-like_N"/>
</dbReference>
<dbReference type="EMBL" id="AM180252">
    <property type="protein sequence ID" value="CAJ54878.1"/>
    <property type="molecule type" value="Genomic_DNA"/>
</dbReference>
<keyword evidence="4" id="KW-1185">Reference proteome</keyword>
<dbReference type="HOGENOM" id="CLU_009583_0_4_7"/>
<dbReference type="OrthoDB" id="9790710at2"/>